<name>A0ABD2CGP8_VESMC</name>
<evidence type="ECO:0000313" key="1">
    <source>
        <dbReference type="EMBL" id="KAL2744064.1"/>
    </source>
</evidence>
<proteinExistence type="predicted"/>
<gene>
    <name evidence="1" type="ORF">V1477_007940</name>
</gene>
<organism evidence="1 2">
    <name type="scientific">Vespula maculifrons</name>
    <name type="common">Eastern yellow jacket</name>
    <name type="synonym">Wasp</name>
    <dbReference type="NCBI Taxonomy" id="7453"/>
    <lineage>
        <taxon>Eukaryota</taxon>
        <taxon>Metazoa</taxon>
        <taxon>Ecdysozoa</taxon>
        <taxon>Arthropoda</taxon>
        <taxon>Hexapoda</taxon>
        <taxon>Insecta</taxon>
        <taxon>Pterygota</taxon>
        <taxon>Neoptera</taxon>
        <taxon>Endopterygota</taxon>
        <taxon>Hymenoptera</taxon>
        <taxon>Apocrita</taxon>
        <taxon>Aculeata</taxon>
        <taxon>Vespoidea</taxon>
        <taxon>Vespidae</taxon>
        <taxon>Vespinae</taxon>
        <taxon>Vespula</taxon>
    </lineage>
</organism>
<reference evidence="1 2" key="1">
    <citation type="journal article" date="2024" name="Ann. Entomol. Soc. Am.">
        <title>Genomic analyses of the southern and eastern yellowjacket wasps (Hymenoptera: Vespidae) reveal evolutionary signatures of social life.</title>
        <authorList>
            <person name="Catto M.A."/>
            <person name="Caine P.B."/>
            <person name="Orr S.E."/>
            <person name="Hunt B.G."/>
            <person name="Goodisman M.A.D."/>
        </authorList>
    </citation>
    <scope>NUCLEOTIDE SEQUENCE [LARGE SCALE GENOMIC DNA]</scope>
    <source>
        <strain evidence="1">232</strain>
        <tissue evidence="1">Head and thorax</tissue>
    </source>
</reference>
<sequence>MRSMRATRTATCTCLNSKQDWSSNCQSRSKFELCCRHGWEKCVLRELGCVLFVIQSKTEPVTIKIGRRSNFVVVTEGRVFPLLYLIVKQNTSYRISKE</sequence>
<protein>
    <submittedName>
        <fullName evidence="1">Uncharacterized protein</fullName>
    </submittedName>
</protein>
<dbReference type="AlphaFoldDB" id="A0ABD2CGP8"/>
<comment type="caution">
    <text evidence="1">The sequence shown here is derived from an EMBL/GenBank/DDBJ whole genome shotgun (WGS) entry which is preliminary data.</text>
</comment>
<accession>A0ABD2CGP8</accession>
<keyword evidence="2" id="KW-1185">Reference proteome</keyword>
<dbReference type="EMBL" id="JAYRBN010000053">
    <property type="protein sequence ID" value="KAL2744064.1"/>
    <property type="molecule type" value="Genomic_DNA"/>
</dbReference>
<dbReference type="Proteomes" id="UP001607303">
    <property type="component" value="Unassembled WGS sequence"/>
</dbReference>
<evidence type="ECO:0000313" key="2">
    <source>
        <dbReference type="Proteomes" id="UP001607303"/>
    </source>
</evidence>